<feature type="repeat" description="Pumilio" evidence="2">
    <location>
        <begin position="333"/>
        <end position="370"/>
    </location>
</feature>
<dbReference type="InterPro" id="IPR011989">
    <property type="entry name" value="ARM-like"/>
</dbReference>
<keyword evidence="4" id="KW-1185">Reference proteome</keyword>
<name>A0ABM0MA84_SACKO</name>
<evidence type="ECO:0000256" key="1">
    <source>
        <dbReference type="ARBA" id="ARBA00022737"/>
    </source>
</evidence>
<dbReference type="InterPro" id="IPR001313">
    <property type="entry name" value="Pumilio_RNA-bd_rpt"/>
</dbReference>
<dbReference type="Proteomes" id="UP000694865">
    <property type="component" value="Unplaced"/>
</dbReference>
<protein>
    <submittedName>
        <fullName evidence="5">Nucleolar protein 9-like</fullName>
    </submittedName>
</protein>
<feature type="compositionally biased region" description="Basic residues" evidence="3">
    <location>
        <begin position="1"/>
        <end position="19"/>
    </location>
</feature>
<gene>
    <name evidence="5" type="primary">LOC102801408</name>
</gene>
<dbReference type="SUPFAM" id="SSF48371">
    <property type="entry name" value="ARM repeat"/>
    <property type="match status" value="2"/>
</dbReference>
<dbReference type="GeneID" id="102801408"/>
<organism evidence="4 5">
    <name type="scientific">Saccoglossus kowalevskii</name>
    <name type="common">Acorn worm</name>
    <dbReference type="NCBI Taxonomy" id="10224"/>
    <lineage>
        <taxon>Eukaryota</taxon>
        <taxon>Metazoa</taxon>
        <taxon>Hemichordata</taxon>
        <taxon>Enteropneusta</taxon>
        <taxon>Harrimaniidae</taxon>
        <taxon>Saccoglossus</taxon>
    </lineage>
</organism>
<proteinExistence type="predicted"/>
<dbReference type="SMART" id="SM00025">
    <property type="entry name" value="Pumilio"/>
    <property type="match status" value="7"/>
</dbReference>
<keyword evidence="1" id="KW-0677">Repeat</keyword>
<feature type="compositionally biased region" description="Basic residues" evidence="3">
    <location>
        <begin position="631"/>
        <end position="643"/>
    </location>
</feature>
<dbReference type="InterPro" id="IPR016024">
    <property type="entry name" value="ARM-type_fold"/>
</dbReference>
<dbReference type="PROSITE" id="PS50302">
    <property type="entry name" value="PUM"/>
    <property type="match status" value="1"/>
</dbReference>
<feature type="region of interest" description="Disordered" evidence="3">
    <location>
        <begin position="590"/>
        <end position="643"/>
    </location>
</feature>
<evidence type="ECO:0000313" key="4">
    <source>
        <dbReference type="Proteomes" id="UP000694865"/>
    </source>
</evidence>
<dbReference type="Gene3D" id="1.25.10.10">
    <property type="entry name" value="Leucine-rich Repeat Variant"/>
    <property type="match status" value="2"/>
</dbReference>
<evidence type="ECO:0000256" key="2">
    <source>
        <dbReference type="PROSITE-ProRule" id="PRU00317"/>
    </source>
</evidence>
<reference evidence="5" key="1">
    <citation type="submission" date="2025-08" db="UniProtKB">
        <authorList>
            <consortium name="RefSeq"/>
        </authorList>
    </citation>
    <scope>IDENTIFICATION</scope>
    <source>
        <tissue evidence="5">Testes</tissue>
    </source>
</reference>
<dbReference type="PANTHER" id="PTHR13102:SF0">
    <property type="entry name" value="NUCLEOLAR PROTEIN 9"/>
    <property type="match status" value="1"/>
</dbReference>
<evidence type="ECO:0000313" key="5">
    <source>
        <dbReference type="RefSeq" id="XP_006816925.1"/>
    </source>
</evidence>
<dbReference type="PANTHER" id="PTHR13102">
    <property type="entry name" value="NUCLEOLAR PROTEIN 9"/>
    <property type="match status" value="1"/>
</dbReference>
<dbReference type="Pfam" id="PF22493">
    <property type="entry name" value="PUF_NOP9"/>
    <property type="match status" value="2"/>
</dbReference>
<sequence>MAASTKRGRPQKSPFRKGQNRQNDRPAPGRLDEETMGYYRRVSDTLKEEFSSEEEKELFIQNVFAQTQKEEIKLSQNQTVSRLIESLLRSARQKEVTKFFAGLSEDIHKVCFDRFAAYVLQTVITLVPKFLDSEKEKEEQDDDDDDDDDLPSLEELLLQVCGVMKEHLGDVLVDTYASHVLRSLLEVLGGVHIAESVVRSKLSRQQQNKESTKQTKEAITERRNVPKKFSKNLKKLTNLVMERTDIHDLLQNPVSNPVLQTLLLVLNKVNSALCGELSEILLSKSDAVKKSKGTEDDLEESLPTIFLHEVGSHLVEVLLQISSEESFHRLYCQYFKGKILQFAVHPIANFVLQKLIAVSPTREEFDEIFEECNSIMEDILAYNHIGIVLRLAEGCIKYGVKQELLLKSLLKAFHCYRPKTRRRSCVQLIASFTTYEVFHKLEDEKDEKDEELNSEGWYVKLSCTKHGSRTIDAIWNGATLKNKYTIAEELAKRESQLSQDMFGRFVYRNCAIGYFKHRPKDWKDIQKREEKKRKMFADLLEDEPVNIDVKPVIKETKKSVSVSMYETEMKALGFDEDGLDEKLPSEDENSIDVLFSQSKKSSRKHEKTVELQNDIAGKKRKHDIPVDTSPKKIKKKKSKTRTS</sequence>
<feature type="region of interest" description="Disordered" evidence="3">
    <location>
        <begin position="1"/>
        <end position="35"/>
    </location>
</feature>
<dbReference type="InterPro" id="IPR040000">
    <property type="entry name" value="NOP9"/>
</dbReference>
<accession>A0ABM0MA84</accession>
<dbReference type="RefSeq" id="XP_006816925.1">
    <property type="nucleotide sequence ID" value="XM_006816862.1"/>
</dbReference>
<evidence type="ECO:0000256" key="3">
    <source>
        <dbReference type="SAM" id="MobiDB-lite"/>
    </source>
</evidence>